<comment type="caution">
    <text evidence="2">The sequence shown here is derived from an EMBL/GenBank/DDBJ whole genome shotgun (WGS) entry which is preliminary data.</text>
</comment>
<dbReference type="InterPro" id="IPR036188">
    <property type="entry name" value="FAD/NAD-bd_sf"/>
</dbReference>
<dbReference type="EMBL" id="JBHSJD010000002">
    <property type="protein sequence ID" value="MFC5021259.1"/>
    <property type="molecule type" value="Genomic_DNA"/>
</dbReference>
<dbReference type="Proteomes" id="UP001595829">
    <property type="component" value="Unassembled WGS sequence"/>
</dbReference>
<feature type="domain" description="FAD-binding" evidence="1">
    <location>
        <begin position="14"/>
        <end position="354"/>
    </location>
</feature>
<protein>
    <submittedName>
        <fullName evidence="2">NAD(P)/FAD-dependent oxidoreductase</fullName>
        <ecNumber evidence="2">1.-.-.-</ecNumber>
    </submittedName>
</protein>
<name>A0ABV9X704_9ACTN</name>
<dbReference type="Pfam" id="PF01494">
    <property type="entry name" value="FAD_binding_3"/>
    <property type="match status" value="1"/>
</dbReference>
<dbReference type="PANTHER" id="PTHR43422">
    <property type="entry name" value="THIAMINE THIAZOLE SYNTHASE"/>
    <property type="match status" value="1"/>
</dbReference>
<evidence type="ECO:0000259" key="1">
    <source>
        <dbReference type="Pfam" id="PF01494"/>
    </source>
</evidence>
<dbReference type="EC" id="1.-.-.-" evidence="2"/>
<accession>A0ABV9X704</accession>
<dbReference type="Gene3D" id="3.50.50.60">
    <property type="entry name" value="FAD/NAD(P)-binding domain"/>
    <property type="match status" value="1"/>
</dbReference>
<dbReference type="SUPFAM" id="SSF51905">
    <property type="entry name" value="FAD/NAD(P)-binding domain"/>
    <property type="match status" value="1"/>
</dbReference>
<sequence>MAGQLGKGRRTRHAVVIGGSIAGLLAARVLADHAERVTVVERDRFPEEAAPRAGVPQGRHLHVLLEAGQRAVEQLLPGAVEELRERGAPRVGMPEDVVQWQAGSWYRRSAATAYLLTGSRPLLEDVIRRRVLADPRVEAVQGTEVVGLAGDAARVRGVLLRERGAGRAAEPRLLAADLVVDASGRASKAPEWLAAIGAEPPREETLDTGLAYATRVYRHDRHGDDTDALGYYVVPNPAQTSSGVALPFENGHFLVTLSGLRGQEPPTDAEGFEEFTARLPHPVLRDWLAKAEPVSAAHGFRGTANVRRRYDRPGRRPAGFLATGDALCTFNPIYGQGMAVAAISAVALRDALADRRRTPTTLRVQRALFRASRQAWDISAGADKKMPGAVGDAARSRPHERAATWYLARVQERACGDPVVGAAFRGVLSLMEPMTALFAPPVLRAVLFGPVPEAPRLPPLWRETPDA</sequence>
<evidence type="ECO:0000313" key="2">
    <source>
        <dbReference type="EMBL" id="MFC5021259.1"/>
    </source>
</evidence>
<keyword evidence="2" id="KW-0560">Oxidoreductase</keyword>
<dbReference type="InterPro" id="IPR002938">
    <property type="entry name" value="FAD-bd"/>
</dbReference>
<dbReference type="PANTHER" id="PTHR43422:SF3">
    <property type="entry name" value="THIAMINE THIAZOLE SYNTHASE"/>
    <property type="match status" value="1"/>
</dbReference>
<gene>
    <name evidence="2" type="ORF">ACFPM3_03720</name>
</gene>
<reference evidence="3" key="1">
    <citation type="journal article" date="2019" name="Int. J. Syst. Evol. Microbiol.">
        <title>The Global Catalogue of Microorganisms (GCM) 10K type strain sequencing project: providing services to taxonomists for standard genome sequencing and annotation.</title>
        <authorList>
            <consortium name="The Broad Institute Genomics Platform"/>
            <consortium name="The Broad Institute Genome Sequencing Center for Infectious Disease"/>
            <person name="Wu L."/>
            <person name="Ma J."/>
        </authorList>
    </citation>
    <scope>NUCLEOTIDE SEQUENCE [LARGE SCALE GENOMIC DNA]</scope>
    <source>
        <strain evidence="3">CGMCC 4.1648</strain>
    </source>
</reference>
<proteinExistence type="predicted"/>
<dbReference type="RefSeq" id="WP_345693234.1">
    <property type="nucleotide sequence ID" value="NZ_BAABIT010000001.1"/>
</dbReference>
<dbReference type="GO" id="GO:0016491">
    <property type="term" value="F:oxidoreductase activity"/>
    <property type="evidence" value="ECO:0007669"/>
    <property type="project" value="UniProtKB-KW"/>
</dbReference>
<organism evidence="2 3">
    <name type="scientific">Streptomyces coeruleoprunus</name>
    <dbReference type="NCBI Taxonomy" id="285563"/>
    <lineage>
        <taxon>Bacteria</taxon>
        <taxon>Bacillati</taxon>
        <taxon>Actinomycetota</taxon>
        <taxon>Actinomycetes</taxon>
        <taxon>Kitasatosporales</taxon>
        <taxon>Streptomycetaceae</taxon>
        <taxon>Streptomyces</taxon>
    </lineage>
</organism>
<keyword evidence="3" id="KW-1185">Reference proteome</keyword>
<evidence type="ECO:0000313" key="3">
    <source>
        <dbReference type="Proteomes" id="UP001595829"/>
    </source>
</evidence>